<keyword evidence="1" id="KW-0560">Oxidoreductase</keyword>
<dbReference type="Proteomes" id="UP000059425">
    <property type="component" value="Chromosome"/>
</dbReference>
<dbReference type="RefSeq" id="WP_060741496.1">
    <property type="nucleotide sequence ID" value="NZ_CP012831.1"/>
</dbReference>
<dbReference type="Gene3D" id="3.30.360.10">
    <property type="entry name" value="Dihydrodipicolinate Reductase, domain 2"/>
    <property type="match status" value="1"/>
</dbReference>
<gene>
    <name evidence="4" type="ORF">AO356_21760</name>
</gene>
<name>A0A0N9X298_PSEFL</name>
<dbReference type="GO" id="GO:0016491">
    <property type="term" value="F:oxidoreductase activity"/>
    <property type="evidence" value="ECO:0007669"/>
    <property type="project" value="UniProtKB-KW"/>
</dbReference>
<dbReference type="OrthoDB" id="9781031at2"/>
<dbReference type="Pfam" id="PF22725">
    <property type="entry name" value="GFO_IDH_MocA_C3"/>
    <property type="match status" value="1"/>
</dbReference>
<evidence type="ECO:0000259" key="3">
    <source>
        <dbReference type="Pfam" id="PF22725"/>
    </source>
</evidence>
<dbReference type="EMBL" id="CP012831">
    <property type="protein sequence ID" value="ALI09327.1"/>
    <property type="molecule type" value="Genomic_DNA"/>
</dbReference>
<dbReference type="InterPro" id="IPR036291">
    <property type="entry name" value="NAD(P)-bd_dom_sf"/>
</dbReference>
<sequence>MKTVRWGMIGCGSVTERKSGPAFYKAPGSALVAVMGRRLEAVSDYAGRHGIARFYTDAQALIDDPEVDAVYIATPPDSHLSYSLLVAAAGKHCCVEKPMSLNVAQSREMQRVFNTAGAQLFVSYYRRSLPRFRKVRQWIEQGCIGDIRHLTWTLTKPASSADISGATNWRTDPAIAGGGYFTDLACHGLDLFQFLLGDIVEVTGFAARQNGLYQAEDAVVANWRFACGATGMGCWNFVADRREDRVEVIGSQGRISFSVFDEAPLQLCTDTSVSLDIPHHPEHIQWHHVLGMNAHIRGESKHPAVAEEALKTDWVMDRILQRR</sequence>
<dbReference type="PANTHER" id="PTHR43818">
    <property type="entry name" value="BCDNA.GH03377"/>
    <property type="match status" value="1"/>
</dbReference>
<dbReference type="InterPro" id="IPR000683">
    <property type="entry name" value="Gfo/Idh/MocA-like_OxRdtase_N"/>
</dbReference>
<evidence type="ECO:0000256" key="1">
    <source>
        <dbReference type="ARBA" id="ARBA00023002"/>
    </source>
</evidence>
<dbReference type="InterPro" id="IPR050463">
    <property type="entry name" value="Gfo/Idh/MocA_oxidrdct_glycsds"/>
</dbReference>
<dbReference type="SUPFAM" id="SSF51735">
    <property type="entry name" value="NAD(P)-binding Rossmann-fold domains"/>
    <property type="match status" value="1"/>
</dbReference>
<proteinExistence type="predicted"/>
<evidence type="ECO:0000313" key="5">
    <source>
        <dbReference type="Proteomes" id="UP000059425"/>
    </source>
</evidence>
<dbReference type="Pfam" id="PF01408">
    <property type="entry name" value="GFO_IDH_MocA"/>
    <property type="match status" value="1"/>
</dbReference>
<protein>
    <submittedName>
        <fullName evidence="4">Oxidoreductase</fullName>
    </submittedName>
</protein>
<dbReference type="InterPro" id="IPR055170">
    <property type="entry name" value="GFO_IDH_MocA-like_dom"/>
</dbReference>
<reference evidence="4 5" key="2">
    <citation type="journal article" date="2018" name="Nature">
        <title>Mutant phenotypes for thousands of bacterial genes of unknown function.</title>
        <authorList>
            <person name="Price M.N."/>
            <person name="Wetmore K.M."/>
            <person name="Waters R.J."/>
            <person name="Callaghan M."/>
            <person name="Ray J."/>
            <person name="Liu H."/>
            <person name="Kuehl J.V."/>
            <person name="Melnyk R.A."/>
            <person name="Lamson J.S."/>
            <person name="Suh Y."/>
            <person name="Carlson H.K."/>
            <person name="Esquivel Z."/>
            <person name="Sadeeshkumar H."/>
            <person name="Chakraborty R."/>
            <person name="Zane G.M."/>
            <person name="Rubin B.E."/>
            <person name="Wall J.D."/>
            <person name="Visel A."/>
            <person name="Bristow J."/>
            <person name="Blow M.J."/>
            <person name="Arkin A.P."/>
            <person name="Deutschbauer A.M."/>
        </authorList>
    </citation>
    <scope>NUCLEOTIDE SEQUENCE [LARGE SCALE GENOMIC DNA]</scope>
    <source>
        <strain evidence="4 5">FW300-N2C3</strain>
    </source>
</reference>
<accession>A0A0N9X298</accession>
<dbReference type="Gene3D" id="3.40.50.720">
    <property type="entry name" value="NAD(P)-binding Rossmann-like Domain"/>
    <property type="match status" value="1"/>
</dbReference>
<dbReference type="SUPFAM" id="SSF55347">
    <property type="entry name" value="Glyceraldehyde-3-phosphate dehydrogenase-like, C-terminal domain"/>
    <property type="match status" value="1"/>
</dbReference>
<dbReference type="GO" id="GO:0000166">
    <property type="term" value="F:nucleotide binding"/>
    <property type="evidence" value="ECO:0007669"/>
    <property type="project" value="InterPro"/>
</dbReference>
<reference evidence="5" key="1">
    <citation type="submission" date="2015-09" db="EMBL/GenBank/DDBJ databases">
        <title>Whole genome sequence of Pseudomonas fluorescens FW300-N2C3.</title>
        <authorList>
            <person name="Ray J."/>
            <person name="Melnyk R."/>
            <person name="Deutschbauer A."/>
        </authorList>
    </citation>
    <scope>NUCLEOTIDE SEQUENCE [LARGE SCALE GENOMIC DNA]</scope>
    <source>
        <strain evidence="5">FW300-N2C3</strain>
    </source>
</reference>
<evidence type="ECO:0000259" key="2">
    <source>
        <dbReference type="Pfam" id="PF01408"/>
    </source>
</evidence>
<organism evidence="4 5">
    <name type="scientific">Pseudomonas fluorescens</name>
    <dbReference type="NCBI Taxonomy" id="294"/>
    <lineage>
        <taxon>Bacteria</taxon>
        <taxon>Pseudomonadati</taxon>
        <taxon>Pseudomonadota</taxon>
        <taxon>Gammaproteobacteria</taxon>
        <taxon>Pseudomonadales</taxon>
        <taxon>Pseudomonadaceae</taxon>
        <taxon>Pseudomonas</taxon>
    </lineage>
</organism>
<evidence type="ECO:0000313" key="4">
    <source>
        <dbReference type="EMBL" id="ALI09327.1"/>
    </source>
</evidence>
<feature type="domain" description="Gfo/Idh/MocA-like oxidoreductase N-terminal" evidence="2">
    <location>
        <begin position="4"/>
        <end position="124"/>
    </location>
</feature>
<feature type="domain" description="GFO/IDH/MocA-like oxidoreductase" evidence="3">
    <location>
        <begin position="132"/>
        <end position="255"/>
    </location>
</feature>
<dbReference type="PANTHER" id="PTHR43818:SF11">
    <property type="entry name" value="BCDNA.GH03377"/>
    <property type="match status" value="1"/>
</dbReference>
<dbReference type="AlphaFoldDB" id="A0A0N9X298"/>